<proteinExistence type="inferred from homology"/>
<evidence type="ECO:0000313" key="5">
    <source>
        <dbReference type="EMBL" id="KAI3842230.1"/>
    </source>
</evidence>
<evidence type="ECO:0000256" key="1">
    <source>
        <dbReference type="ARBA" id="ARBA00001412"/>
    </source>
</evidence>
<dbReference type="AlphaFoldDB" id="A0AAD4RYV7"/>
<comment type="similarity">
    <text evidence="2">Belongs to the glycosyl hydrolase 35 family.</text>
</comment>
<comment type="catalytic activity">
    <reaction evidence="1">
        <text>Hydrolysis of terminal non-reducing beta-D-galactose residues in beta-D-galactosides.</text>
        <dbReference type="EC" id="3.2.1.23"/>
    </reaction>
</comment>
<dbReference type="PANTHER" id="PTHR23421">
    <property type="entry name" value="BETA-GALACTOSIDASE RELATED"/>
    <property type="match status" value="1"/>
</dbReference>
<dbReference type="Pfam" id="PF01301">
    <property type="entry name" value="Glyco_hydro_35"/>
    <property type="match status" value="1"/>
</dbReference>
<accession>A0AAD4RYV7</accession>
<dbReference type="Proteomes" id="UP001202328">
    <property type="component" value="Unassembled WGS sequence"/>
</dbReference>
<gene>
    <name evidence="5" type="ORF">MKW98_026020</name>
</gene>
<evidence type="ECO:0000259" key="4">
    <source>
        <dbReference type="Pfam" id="PF01301"/>
    </source>
</evidence>
<dbReference type="SUPFAM" id="SSF51445">
    <property type="entry name" value="(Trans)glycosidases"/>
    <property type="match status" value="1"/>
</dbReference>
<protein>
    <recommendedName>
        <fullName evidence="3">beta-galactosidase</fullName>
        <ecNumber evidence="3">3.2.1.23</ecNumber>
    </recommendedName>
</protein>
<dbReference type="InterPro" id="IPR031330">
    <property type="entry name" value="Gly_Hdrlase_35_cat"/>
</dbReference>
<dbReference type="GO" id="GO:0004565">
    <property type="term" value="F:beta-galactosidase activity"/>
    <property type="evidence" value="ECO:0007669"/>
    <property type="project" value="UniProtKB-EC"/>
</dbReference>
<reference evidence="5" key="1">
    <citation type="submission" date="2022-04" db="EMBL/GenBank/DDBJ databases">
        <title>A functionally conserved STORR gene fusion in Papaver species that diverged 16.8 million years ago.</title>
        <authorList>
            <person name="Catania T."/>
        </authorList>
    </citation>
    <scope>NUCLEOTIDE SEQUENCE</scope>
    <source>
        <strain evidence="5">S-188037</strain>
    </source>
</reference>
<sequence length="149" mass="16668">MKNAELLTLIEDSIISDFEVFERFCKLKESGKISTVAINAFNGFYCDYFTPNKKYKPKMWTENWTGWFTGFGAAVPRRPAGDVASSVAEFIQTGGSFMNYYIFHGGANFGRTAGGPFIATSYDYDAPVDEYGLCLQLPGRRLCCIPCKQ</sequence>
<dbReference type="PRINTS" id="PR00742">
    <property type="entry name" value="GLHYDRLASE35"/>
</dbReference>
<dbReference type="GO" id="GO:0005975">
    <property type="term" value="P:carbohydrate metabolic process"/>
    <property type="evidence" value="ECO:0007669"/>
    <property type="project" value="InterPro"/>
</dbReference>
<comment type="caution">
    <text evidence="5">The sequence shown here is derived from an EMBL/GenBank/DDBJ whole genome shotgun (WGS) entry which is preliminary data.</text>
</comment>
<keyword evidence="6" id="KW-1185">Reference proteome</keyword>
<feature type="domain" description="Glycoside hydrolase 35 catalytic" evidence="4">
    <location>
        <begin position="26"/>
        <end position="133"/>
    </location>
</feature>
<dbReference type="Gene3D" id="3.20.20.80">
    <property type="entry name" value="Glycosidases"/>
    <property type="match status" value="1"/>
</dbReference>
<dbReference type="EMBL" id="JAJJMB010017069">
    <property type="protein sequence ID" value="KAI3842230.1"/>
    <property type="molecule type" value="Genomic_DNA"/>
</dbReference>
<dbReference type="EC" id="3.2.1.23" evidence="3"/>
<dbReference type="InterPro" id="IPR001944">
    <property type="entry name" value="Glycoside_Hdrlase_35"/>
</dbReference>
<name>A0AAD4RYV7_9MAGN</name>
<organism evidence="5 6">
    <name type="scientific">Papaver atlanticum</name>
    <dbReference type="NCBI Taxonomy" id="357466"/>
    <lineage>
        <taxon>Eukaryota</taxon>
        <taxon>Viridiplantae</taxon>
        <taxon>Streptophyta</taxon>
        <taxon>Embryophyta</taxon>
        <taxon>Tracheophyta</taxon>
        <taxon>Spermatophyta</taxon>
        <taxon>Magnoliopsida</taxon>
        <taxon>Ranunculales</taxon>
        <taxon>Papaveraceae</taxon>
        <taxon>Papaveroideae</taxon>
        <taxon>Papaver</taxon>
    </lineage>
</organism>
<evidence type="ECO:0000313" key="6">
    <source>
        <dbReference type="Proteomes" id="UP001202328"/>
    </source>
</evidence>
<evidence type="ECO:0000256" key="2">
    <source>
        <dbReference type="ARBA" id="ARBA00009809"/>
    </source>
</evidence>
<dbReference type="InterPro" id="IPR017853">
    <property type="entry name" value="GH"/>
</dbReference>
<evidence type="ECO:0000256" key="3">
    <source>
        <dbReference type="ARBA" id="ARBA00012756"/>
    </source>
</evidence>